<comment type="caution">
    <text evidence="5">The sequence shown here is derived from an EMBL/GenBank/DDBJ whole genome shotgun (WGS) entry which is preliminary data.</text>
</comment>
<evidence type="ECO:0000256" key="2">
    <source>
        <dbReference type="ARBA" id="ARBA00022801"/>
    </source>
</evidence>
<protein>
    <submittedName>
        <fullName evidence="5">3'-5' exonuclease</fullName>
    </submittedName>
</protein>
<evidence type="ECO:0000259" key="4">
    <source>
        <dbReference type="SMART" id="SM00479"/>
    </source>
</evidence>
<dbReference type="PANTHER" id="PTHR30231">
    <property type="entry name" value="DNA POLYMERASE III SUBUNIT EPSILON"/>
    <property type="match status" value="1"/>
</dbReference>
<dbReference type="InterPro" id="IPR012337">
    <property type="entry name" value="RNaseH-like_sf"/>
</dbReference>
<dbReference type="InterPro" id="IPR013520">
    <property type="entry name" value="Ribonucl_H"/>
</dbReference>
<dbReference type="PANTHER" id="PTHR30231:SF4">
    <property type="entry name" value="PROTEIN NEN2"/>
    <property type="match status" value="1"/>
</dbReference>
<dbReference type="Gene3D" id="3.30.420.10">
    <property type="entry name" value="Ribonuclease H-like superfamily/Ribonuclease H"/>
    <property type="match status" value="1"/>
</dbReference>
<feature type="domain" description="Exonuclease" evidence="4">
    <location>
        <begin position="36"/>
        <end position="209"/>
    </location>
</feature>
<accession>A0A4U1BHA5</accession>
<keyword evidence="1" id="KW-0540">Nuclease</keyword>
<dbReference type="EMBL" id="SWCI01000002">
    <property type="protein sequence ID" value="TKB50645.1"/>
    <property type="molecule type" value="Genomic_DNA"/>
</dbReference>
<reference evidence="5 6" key="1">
    <citation type="submission" date="2019-04" db="EMBL/GenBank/DDBJ databases">
        <authorList>
            <person name="Hwang J.C."/>
        </authorList>
    </citation>
    <scope>NUCLEOTIDE SEQUENCE [LARGE SCALE GENOMIC DNA]</scope>
    <source>
        <strain evidence="5 6">IMCC35001</strain>
    </source>
</reference>
<dbReference type="OrthoDB" id="5497329at2"/>
<organism evidence="5 6">
    <name type="scientific">Ferrimonas sediminicola</name>
    <dbReference type="NCBI Taxonomy" id="2569538"/>
    <lineage>
        <taxon>Bacteria</taxon>
        <taxon>Pseudomonadati</taxon>
        <taxon>Pseudomonadota</taxon>
        <taxon>Gammaproteobacteria</taxon>
        <taxon>Alteromonadales</taxon>
        <taxon>Ferrimonadaceae</taxon>
        <taxon>Ferrimonas</taxon>
    </lineage>
</organism>
<name>A0A4U1BHA5_9GAMM</name>
<sequence length="219" mass="23845">MSLFSGKLWRWRWQAWRSGESVPVAEHLGARFRQLPLLALDLELTGLNPRQDEIVSIGAVPLDGGRIQCRQAFYQLVKARTGVGESATIHGIVDGQLEQALSPQAALARLWPLLEGRILVCHNAELDLAFLGRALCQCRVSDAPLLAVDTLELEKRRLLRQGKHLAPGDLTLAGCRDRYGLPYYPGHDALVDALACGELLMAQAAAMGGNPLLGELLGP</sequence>
<dbReference type="Pfam" id="PF00929">
    <property type="entry name" value="RNase_T"/>
    <property type="match status" value="1"/>
</dbReference>
<dbReference type="AlphaFoldDB" id="A0A4U1BHA5"/>
<evidence type="ECO:0000256" key="1">
    <source>
        <dbReference type="ARBA" id="ARBA00022722"/>
    </source>
</evidence>
<evidence type="ECO:0000313" key="5">
    <source>
        <dbReference type="EMBL" id="TKB50645.1"/>
    </source>
</evidence>
<dbReference type="GO" id="GO:0008408">
    <property type="term" value="F:3'-5' exonuclease activity"/>
    <property type="evidence" value="ECO:0007669"/>
    <property type="project" value="TreeGrafter"/>
</dbReference>
<evidence type="ECO:0000313" key="6">
    <source>
        <dbReference type="Proteomes" id="UP000305674"/>
    </source>
</evidence>
<dbReference type="GO" id="GO:0005829">
    <property type="term" value="C:cytosol"/>
    <property type="evidence" value="ECO:0007669"/>
    <property type="project" value="TreeGrafter"/>
</dbReference>
<dbReference type="GO" id="GO:0006259">
    <property type="term" value="P:DNA metabolic process"/>
    <property type="evidence" value="ECO:0007669"/>
    <property type="project" value="UniProtKB-ARBA"/>
</dbReference>
<keyword evidence="3 5" id="KW-0269">Exonuclease</keyword>
<dbReference type="CDD" id="cd06127">
    <property type="entry name" value="DEDDh"/>
    <property type="match status" value="1"/>
</dbReference>
<gene>
    <name evidence="5" type="ORF">FCL40_05715</name>
</gene>
<dbReference type="GO" id="GO:0003676">
    <property type="term" value="F:nucleic acid binding"/>
    <property type="evidence" value="ECO:0007669"/>
    <property type="project" value="InterPro"/>
</dbReference>
<dbReference type="Proteomes" id="UP000305674">
    <property type="component" value="Unassembled WGS sequence"/>
</dbReference>
<dbReference type="InterPro" id="IPR036397">
    <property type="entry name" value="RNaseH_sf"/>
</dbReference>
<keyword evidence="6" id="KW-1185">Reference proteome</keyword>
<dbReference type="RefSeq" id="WP_136852187.1">
    <property type="nucleotide sequence ID" value="NZ_SWCI01000002.1"/>
</dbReference>
<evidence type="ECO:0000256" key="3">
    <source>
        <dbReference type="ARBA" id="ARBA00022839"/>
    </source>
</evidence>
<dbReference type="SMART" id="SM00479">
    <property type="entry name" value="EXOIII"/>
    <property type="match status" value="1"/>
</dbReference>
<proteinExistence type="predicted"/>
<dbReference type="SUPFAM" id="SSF53098">
    <property type="entry name" value="Ribonuclease H-like"/>
    <property type="match status" value="1"/>
</dbReference>
<keyword evidence="2" id="KW-0378">Hydrolase</keyword>